<sequence>MPRPAWSGLRPLLGRGHSREDPEEVQGLVMAGGGARASFQTGALRHPYERERIAPAVITAASSGSILGALLAQFEDPAEQEAALRRVEDLWPSMRTNADMFTERSWFSRPLAHQHVLETLREAEERTVERTRRSHTRRRASWRTDDAEDEDAPAAGDERPAPQERTPALAMAEAPVEPLEFNADLVHQLMVGLPRFGRIGSDPTAAFRGLESNRSLYRPGPLLERLLSRDFFHSEPVGSSGVAPRCAFVGLDSGEPRSMREDGRIVDRDDRPLDGPGFDVAMGTPASCSVPGVFEPVEMNGEWYVDGGIRENVPVEAAIKNLGVTRPCAIISSPPGAAPNPGAGRGGVLSILFRVESIRADESERDEIAYARAAGATVIEPEILVHDAMTIDPGLLSINRDYGRIRAAEAVGEAPCEVQGVHREMIRTRLRAWRLGKALLETDPHALDAGPDATRGLPDELIGTKRALRAMVERDDGGCLPAGHDDWWSRFERHRRPGGAHV</sequence>
<evidence type="ECO:0000256" key="2">
    <source>
        <dbReference type="ARBA" id="ARBA00022963"/>
    </source>
</evidence>
<proteinExistence type="predicted"/>
<feature type="compositionally biased region" description="Basic residues" evidence="5">
    <location>
        <begin position="132"/>
        <end position="141"/>
    </location>
</feature>
<evidence type="ECO:0000256" key="4">
    <source>
        <dbReference type="PROSITE-ProRule" id="PRU01161"/>
    </source>
</evidence>
<dbReference type="GO" id="GO:0016042">
    <property type="term" value="P:lipid catabolic process"/>
    <property type="evidence" value="ECO:0007669"/>
    <property type="project" value="UniProtKB-UniRule"/>
</dbReference>
<dbReference type="GeneID" id="95360364"/>
<comment type="caution">
    <text evidence="7">The sequence shown here is derived from an EMBL/GenBank/DDBJ whole genome shotgun (WGS) entry which is preliminary data.</text>
</comment>
<evidence type="ECO:0000259" key="6">
    <source>
        <dbReference type="PROSITE" id="PS51635"/>
    </source>
</evidence>
<feature type="region of interest" description="Disordered" evidence="5">
    <location>
        <begin position="123"/>
        <end position="167"/>
    </location>
</feature>
<name>U2RW54_9ACTN</name>
<dbReference type="InterPro" id="IPR050301">
    <property type="entry name" value="NTE"/>
</dbReference>
<dbReference type="AlphaFoldDB" id="U2RW54"/>
<dbReference type="PANTHER" id="PTHR14226:SF29">
    <property type="entry name" value="NEUROPATHY TARGET ESTERASE SWS"/>
    <property type="match status" value="1"/>
</dbReference>
<protein>
    <submittedName>
        <fullName evidence="7">Phospholipase, patatin family</fullName>
    </submittedName>
</protein>
<evidence type="ECO:0000256" key="3">
    <source>
        <dbReference type="ARBA" id="ARBA00023098"/>
    </source>
</evidence>
<dbReference type="PANTHER" id="PTHR14226">
    <property type="entry name" value="NEUROPATHY TARGET ESTERASE/SWISS CHEESE D.MELANOGASTER"/>
    <property type="match status" value="1"/>
</dbReference>
<evidence type="ECO:0000313" key="7">
    <source>
        <dbReference type="EMBL" id="ERK57803.1"/>
    </source>
</evidence>
<dbReference type="GO" id="GO:0016787">
    <property type="term" value="F:hydrolase activity"/>
    <property type="evidence" value="ECO:0007669"/>
    <property type="project" value="UniProtKB-UniRule"/>
</dbReference>
<dbReference type="SUPFAM" id="SSF52151">
    <property type="entry name" value="FabD/lysophospholipase-like"/>
    <property type="match status" value="1"/>
</dbReference>
<accession>U2RW54</accession>
<keyword evidence="3 4" id="KW-0443">Lipid metabolism</keyword>
<dbReference type="Pfam" id="PF01734">
    <property type="entry name" value="Patatin"/>
    <property type="match status" value="1"/>
</dbReference>
<gene>
    <name evidence="7" type="ORF">HMPREF0682_1321</name>
</gene>
<feature type="short sequence motif" description="DGA/G" evidence="4">
    <location>
        <begin position="306"/>
        <end position="308"/>
    </location>
</feature>
<reference evidence="7" key="1">
    <citation type="submission" date="2013-08" db="EMBL/GenBank/DDBJ databases">
        <authorList>
            <person name="Durkin A.S."/>
            <person name="Haft D.R."/>
            <person name="McCorrison J."/>
            <person name="Torralba M."/>
            <person name="Gillis M."/>
            <person name="Haft D.H."/>
            <person name="Methe B."/>
            <person name="Sutton G."/>
            <person name="Nelson K.E."/>
        </authorList>
    </citation>
    <scope>NUCLEOTIDE SEQUENCE [LARGE SCALE GENOMIC DNA]</scope>
    <source>
        <strain evidence="7">F0233</strain>
    </source>
</reference>
<evidence type="ECO:0000313" key="8">
    <source>
        <dbReference type="Proteomes" id="UP000017052"/>
    </source>
</evidence>
<dbReference type="InterPro" id="IPR002641">
    <property type="entry name" value="PNPLA_dom"/>
</dbReference>
<dbReference type="PROSITE" id="PS51635">
    <property type="entry name" value="PNPLA"/>
    <property type="match status" value="1"/>
</dbReference>
<dbReference type="Gene3D" id="3.40.1090.10">
    <property type="entry name" value="Cytosolic phospholipase A2 catalytic domain"/>
    <property type="match status" value="2"/>
</dbReference>
<feature type="active site" description="Nucleophile" evidence="4">
    <location>
        <position position="62"/>
    </location>
</feature>
<dbReference type="OrthoDB" id="2339873at2"/>
<dbReference type="Proteomes" id="UP000017052">
    <property type="component" value="Unassembled WGS sequence"/>
</dbReference>
<comment type="caution">
    <text evidence="4">Lacks conserved residue(s) required for the propagation of feature annotation.</text>
</comment>
<keyword evidence="2 4" id="KW-0442">Lipid degradation</keyword>
<dbReference type="InterPro" id="IPR016035">
    <property type="entry name" value="Acyl_Trfase/lysoPLipase"/>
</dbReference>
<feature type="region of interest" description="Disordered" evidence="5">
    <location>
        <begin position="1"/>
        <end position="21"/>
    </location>
</feature>
<organism evidence="7 8">
    <name type="scientific">Propionibacterium acidifaciens F0233</name>
    <dbReference type="NCBI Taxonomy" id="553198"/>
    <lineage>
        <taxon>Bacteria</taxon>
        <taxon>Bacillati</taxon>
        <taxon>Actinomycetota</taxon>
        <taxon>Actinomycetes</taxon>
        <taxon>Propionibacteriales</taxon>
        <taxon>Propionibacteriaceae</taxon>
        <taxon>Propionibacterium</taxon>
    </lineage>
</organism>
<dbReference type="RefSeq" id="WP_021797289.1">
    <property type="nucleotide sequence ID" value="NZ_ACVN02000146.1"/>
</dbReference>
<keyword evidence="1 4" id="KW-0378">Hydrolase</keyword>
<feature type="domain" description="PNPLA" evidence="6">
    <location>
        <begin position="28"/>
        <end position="319"/>
    </location>
</feature>
<dbReference type="EMBL" id="ACVN02000146">
    <property type="protein sequence ID" value="ERK57803.1"/>
    <property type="molecule type" value="Genomic_DNA"/>
</dbReference>
<feature type="active site" description="Proton acceptor" evidence="4">
    <location>
        <position position="306"/>
    </location>
</feature>
<evidence type="ECO:0000256" key="1">
    <source>
        <dbReference type="ARBA" id="ARBA00022801"/>
    </source>
</evidence>
<keyword evidence="8" id="KW-1185">Reference proteome</keyword>
<evidence type="ECO:0000256" key="5">
    <source>
        <dbReference type="SAM" id="MobiDB-lite"/>
    </source>
</evidence>